<comment type="caution">
    <text evidence="3">The sequence shown here is derived from an EMBL/GenBank/DDBJ whole genome shotgun (WGS) entry which is preliminary data.</text>
</comment>
<dbReference type="Pfam" id="PF12802">
    <property type="entry name" value="MarR_2"/>
    <property type="match status" value="1"/>
</dbReference>
<evidence type="ECO:0000259" key="2">
    <source>
        <dbReference type="SMART" id="SM00347"/>
    </source>
</evidence>
<feature type="domain" description="HTH marR-type" evidence="2">
    <location>
        <begin position="31"/>
        <end position="128"/>
    </location>
</feature>
<name>A0A9W6LGR4_9ACTN</name>
<dbReference type="AlphaFoldDB" id="A0A9W6LGR4"/>
<dbReference type="GO" id="GO:0003700">
    <property type="term" value="F:DNA-binding transcription factor activity"/>
    <property type="evidence" value="ECO:0007669"/>
    <property type="project" value="InterPro"/>
</dbReference>
<evidence type="ECO:0000256" key="1">
    <source>
        <dbReference type="SAM" id="MobiDB-lite"/>
    </source>
</evidence>
<feature type="region of interest" description="Disordered" evidence="1">
    <location>
        <begin position="154"/>
        <end position="180"/>
    </location>
</feature>
<dbReference type="CDD" id="cd00090">
    <property type="entry name" value="HTH_ARSR"/>
    <property type="match status" value="1"/>
</dbReference>
<dbReference type="InterPro" id="IPR011991">
    <property type="entry name" value="ArsR-like_HTH"/>
</dbReference>
<feature type="compositionally biased region" description="Basic and acidic residues" evidence="1">
    <location>
        <begin position="154"/>
        <end position="163"/>
    </location>
</feature>
<evidence type="ECO:0000313" key="3">
    <source>
        <dbReference type="EMBL" id="GLI42883.1"/>
    </source>
</evidence>
<protein>
    <recommendedName>
        <fullName evidence="2">HTH marR-type domain-containing protein</fullName>
    </recommendedName>
</protein>
<organism evidence="3 4">
    <name type="scientific">Glycomyces algeriensis</name>
    <dbReference type="NCBI Taxonomy" id="256037"/>
    <lineage>
        <taxon>Bacteria</taxon>
        <taxon>Bacillati</taxon>
        <taxon>Actinomycetota</taxon>
        <taxon>Actinomycetes</taxon>
        <taxon>Glycomycetales</taxon>
        <taxon>Glycomycetaceae</taxon>
        <taxon>Glycomyces</taxon>
    </lineage>
</organism>
<dbReference type="RefSeq" id="WP_270118855.1">
    <property type="nucleotide sequence ID" value="NZ_BAAAOL010000006.1"/>
</dbReference>
<dbReference type="GO" id="GO:0006950">
    <property type="term" value="P:response to stress"/>
    <property type="evidence" value="ECO:0007669"/>
    <property type="project" value="TreeGrafter"/>
</dbReference>
<dbReference type="PANTHER" id="PTHR33164:SF99">
    <property type="entry name" value="MARR FAMILY REGULATORY PROTEIN"/>
    <property type="match status" value="1"/>
</dbReference>
<reference evidence="3" key="1">
    <citation type="submission" date="2022-12" db="EMBL/GenBank/DDBJ databases">
        <title>Reference genome sequencing for broad-spectrum identification of bacterial and archaeal isolates by mass spectrometry.</title>
        <authorList>
            <person name="Sekiguchi Y."/>
            <person name="Tourlousse D.M."/>
        </authorList>
    </citation>
    <scope>NUCLEOTIDE SEQUENCE</scope>
    <source>
        <strain evidence="3">LLR39Z86</strain>
    </source>
</reference>
<sequence>MTSTDPTERGYWRPLLALQERLEAEIADLYAERGVHGVRPRFAYPLIRLAHSGPMTLRELAASLGRTHSALSQTVSAMREQDLVETAPGADARTRVVRLTERGRSLVPFLEAEWNATEDAIEALDAELPVHLADYVAAMSARLEQRGFRDRIAERLDRPRAGEAESAGSTRDQESEDSGR</sequence>
<evidence type="ECO:0000313" key="4">
    <source>
        <dbReference type="Proteomes" id="UP001144313"/>
    </source>
</evidence>
<dbReference type="InterPro" id="IPR036388">
    <property type="entry name" value="WH-like_DNA-bd_sf"/>
</dbReference>
<accession>A0A9W6LGR4</accession>
<dbReference type="InterPro" id="IPR036390">
    <property type="entry name" value="WH_DNA-bd_sf"/>
</dbReference>
<dbReference type="InterPro" id="IPR039422">
    <property type="entry name" value="MarR/SlyA-like"/>
</dbReference>
<proteinExistence type="predicted"/>
<dbReference type="SUPFAM" id="SSF46785">
    <property type="entry name" value="Winged helix' DNA-binding domain"/>
    <property type="match status" value="1"/>
</dbReference>
<dbReference type="PANTHER" id="PTHR33164">
    <property type="entry name" value="TRANSCRIPTIONAL REGULATOR, MARR FAMILY"/>
    <property type="match status" value="1"/>
</dbReference>
<dbReference type="InterPro" id="IPR000835">
    <property type="entry name" value="HTH_MarR-typ"/>
</dbReference>
<keyword evidence="4" id="KW-1185">Reference proteome</keyword>
<dbReference type="EMBL" id="BSDT01000001">
    <property type="protein sequence ID" value="GLI42883.1"/>
    <property type="molecule type" value="Genomic_DNA"/>
</dbReference>
<dbReference type="Proteomes" id="UP001144313">
    <property type="component" value="Unassembled WGS sequence"/>
</dbReference>
<gene>
    <name evidence="3" type="ORF">GALLR39Z86_27330</name>
</gene>
<dbReference type="Gene3D" id="1.10.10.10">
    <property type="entry name" value="Winged helix-like DNA-binding domain superfamily/Winged helix DNA-binding domain"/>
    <property type="match status" value="1"/>
</dbReference>
<dbReference type="SMART" id="SM00347">
    <property type="entry name" value="HTH_MARR"/>
    <property type="match status" value="1"/>
</dbReference>
<feature type="compositionally biased region" description="Basic and acidic residues" evidence="1">
    <location>
        <begin position="171"/>
        <end position="180"/>
    </location>
</feature>